<accession>A0AAV1VEQ2</accession>
<keyword evidence="6" id="KW-0040">ANK repeat</keyword>
<feature type="domain" description="RanBP2-type" evidence="10">
    <location>
        <begin position="60"/>
        <end position="94"/>
    </location>
</feature>
<feature type="region of interest" description="Disordered" evidence="9">
    <location>
        <begin position="1"/>
        <end position="67"/>
    </location>
</feature>
<evidence type="ECO:0000256" key="6">
    <source>
        <dbReference type="PROSITE-ProRule" id="PRU00023"/>
    </source>
</evidence>
<reference evidence="12" key="1">
    <citation type="submission" date="2024-01" db="EMBL/GenBank/DDBJ databases">
        <authorList>
            <person name="Webb A."/>
        </authorList>
    </citation>
    <scope>NUCLEOTIDE SEQUENCE</scope>
    <source>
        <strain evidence="12">Pm1</strain>
    </source>
</reference>
<keyword evidence="3 8" id="KW-0863">Zinc-finger</keyword>
<feature type="region of interest" description="Disordered" evidence="9">
    <location>
        <begin position="1779"/>
        <end position="1816"/>
    </location>
</feature>
<dbReference type="PANTHER" id="PTHR45670:SF1">
    <property type="entry name" value="E3 UBIQUITIN-PROTEIN LIGASE HECTD1"/>
    <property type="match status" value="1"/>
</dbReference>
<protein>
    <recommendedName>
        <fullName evidence="14">HECT-type E3 ubiquitin transferase</fullName>
    </recommendedName>
</protein>
<evidence type="ECO:0000313" key="12">
    <source>
        <dbReference type="EMBL" id="CAK7944847.1"/>
    </source>
</evidence>
<dbReference type="Pfam" id="PF12796">
    <property type="entry name" value="Ank_2"/>
    <property type="match status" value="1"/>
</dbReference>
<evidence type="ECO:0000256" key="1">
    <source>
        <dbReference type="ARBA" id="ARBA00022679"/>
    </source>
</evidence>
<feature type="compositionally biased region" description="Acidic residues" evidence="9">
    <location>
        <begin position="877"/>
        <end position="894"/>
    </location>
</feature>
<name>A0AAV1VEQ2_9STRA</name>
<feature type="compositionally biased region" description="Polar residues" evidence="9">
    <location>
        <begin position="933"/>
        <end position="942"/>
    </location>
</feature>
<dbReference type="InterPro" id="IPR045322">
    <property type="entry name" value="HECTD1/TRIP12-like"/>
</dbReference>
<comment type="caution">
    <text evidence="12">The sequence shown here is derived from an EMBL/GenBank/DDBJ whole genome shotgun (WGS) entry which is preliminary data.</text>
</comment>
<evidence type="ECO:0000256" key="7">
    <source>
        <dbReference type="PROSITE-ProRule" id="PRU00104"/>
    </source>
</evidence>
<dbReference type="Proteomes" id="UP001162060">
    <property type="component" value="Unassembled WGS sequence"/>
</dbReference>
<keyword evidence="2" id="KW-0479">Metal-binding</keyword>
<feature type="region of interest" description="Disordered" evidence="9">
    <location>
        <begin position="2037"/>
        <end position="2057"/>
    </location>
</feature>
<dbReference type="InterPro" id="IPR016024">
    <property type="entry name" value="ARM-type_fold"/>
</dbReference>
<keyword evidence="5" id="KW-0862">Zinc</keyword>
<feature type="compositionally biased region" description="Polar residues" evidence="9">
    <location>
        <begin position="1779"/>
        <end position="1794"/>
    </location>
</feature>
<feature type="compositionally biased region" description="Acidic residues" evidence="9">
    <location>
        <begin position="164"/>
        <end position="183"/>
    </location>
</feature>
<evidence type="ECO:0000313" key="13">
    <source>
        <dbReference type="Proteomes" id="UP001162060"/>
    </source>
</evidence>
<feature type="repeat" description="ANK" evidence="6">
    <location>
        <begin position="753"/>
        <end position="785"/>
    </location>
</feature>
<dbReference type="GO" id="GO:0043161">
    <property type="term" value="P:proteasome-mediated ubiquitin-dependent protein catabolic process"/>
    <property type="evidence" value="ECO:0007669"/>
    <property type="project" value="TreeGrafter"/>
</dbReference>
<dbReference type="SMART" id="SM00547">
    <property type="entry name" value="ZnF_RBZ"/>
    <property type="match status" value="2"/>
</dbReference>
<dbReference type="PROSITE" id="PS50237">
    <property type="entry name" value="HECT"/>
    <property type="match status" value="1"/>
</dbReference>
<evidence type="ECO:0000259" key="10">
    <source>
        <dbReference type="PROSITE" id="PS50199"/>
    </source>
</evidence>
<evidence type="ECO:0000256" key="4">
    <source>
        <dbReference type="ARBA" id="ARBA00022786"/>
    </source>
</evidence>
<feature type="region of interest" description="Disordered" evidence="9">
    <location>
        <begin position="1433"/>
        <end position="1458"/>
    </location>
</feature>
<dbReference type="SUPFAM" id="SSF48403">
    <property type="entry name" value="Ankyrin repeat"/>
    <property type="match status" value="1"/>
</dbReference>
<evidence type="ECO:0000256" key="9">
    <source>
        <dbReference type="SAM" id="MobiDB-lite"/>
    </source>
</evidence>
<proteinExistence type="predicted"/>
<feature type="domain" description="HECT" evidence="11">
    <location>
        <begin position="2417"/>
        <end position="2723"/>
    </location>
</feature>
<evidence type="ECO:0000256" key="5">
    <source>
        <dbReference type="ARBA" id="ARBA00022833"/>
    </source>
</evidence>
<dbReference type="GO" id="GO:0061630">
    <property type="term" value="F:ubiquitin protein ligase activity"/>
    <property type="evidence" value="ECO:0007669"/>
    <property type="project" value="InterPro"/>
</dbReference>
<keyword evidence="4 7" id="KW-0833">Ubl conjugation pathway</keyword>
<evidence type="ECO:0000256" key="3">
    <source>
        <dbReference type="ARBA" id="ARBA00022771"/>
    </source>
</evidence>
<feature type="compositionally biased region" description="Basic and acidic residues" evidence="9">
    <location>
        <begin position="52"/>
        <end position="62"/>
    </location>
</feature>
<feature type="compositionally biased region" description="Basic residues" evidence="9">
    <location>
        <begin position="10"/>
        <end position="25"/>
    </location>
</feature>
<keyword evidence="1" id="KW-0808">Transferase</keyword>
<evidence type="ECO:0000256" key="2">
    <source>
        <dbReference type="ARBA" id="ARBA00022723"/>
    </source>
</evidence>
<evidence type="ECO:0000256" key="8">
    <source>
        <dbReference type="PROSITE-ProRule" id="PRU00322"/>
    </source>
</evidence>
<dbReference type="GO" id="GO:0000209">
    <property type="term" value="P:protein polyubiquitination"/>
    <property type="evidence" value="ECO:0007669"/>
    <property type="project" value="TreeGrafter"/>
</dbReference>
<feature type="domain" description="RanBP2-type" evidence="10">
    <location>
        <begin position="108"/>
        <end position="137"/>
    </location>
</feature>
<dbReference type="Gene3D" id="3.30.2410.10">
    <property type="entry name" value="Hect, E3 ligase catalytic domain"/>
    <property type="match status" value="1"/>
</dbReference>
<dbReference type="Gene3D" id="3.90.1750.10">
    <property type="entry name" value="Hect, E3 ligase catalytic domains"/>
    <property type="match status" value="1"/>
</dbReference>
<dbReference type="Gene3D" id="2.30.30.380">
    <property type="entry name" value="Zn-finger domain of Sec23/24"/>
    <property type="match status" value="1"/>
</dbReference>
<dbReference type="SMART" id="SM00248">
    <property type="entry name" value="ANK"/>
    <property type="match status" value="3"/>
</dbReference>
<gene>
    <name evidence="12" type="ORF">PM001_LOCUS29997</name>
</gene>
<dbReference type="PROSITE" id="PS01358">
    <property type="entry name" value="ZF_RANBP2_1"/>
    <property type="match status" value="1"/>
</dbReference>
<dbReference type="PROSITE" id="PS50088">
    <property type="entry name" value="ANK_REPEAT"/>
    <property type="match status" value="1"/>
</dbReference>
<dbReference type="InterPro" id="IPR002110">
    <property type="entry name" value="Ankyrin_rpt"/>
</dbReference>
<dbReference type="InterPro" id="IPR001876">
    <property type="entry name" value="Znf_RanBP2"/>
</dbReference>
<dbReference type="SUPFAM" id="SSF56204">
    <property type="entry name" value="Hect, E3 ligase catalytic domain"/>
    <property type="match status" value="1"/>
</dbReference>
<feature type="compositionally biased region" description="Basic and acidic residues" evidence="9">
    <location>
        <begin position="26"/>
        <end position="43"/>
    </location>
</feature>
<dbReference type="InterPro" id="IPR036443">
    <property type="entry name" value="Znf_RanBP2_sf"/>
</dbReference>
<dbReference type="PANTHER" id="PTHR45670">
    <property type="entry name" value="E3 UBIQUITIN-PROTEIN LIGASE TRIP12"/>
    <property type="match status" value="1"/>
</dbReference>
<evidence type="ECO:0000259" key="11">
    <source>
        <dbReference type="PROSITE" id="PS50237"/>
    </source>
</evidence>
<feature type="compositionally biased region" description="Polar residues" evidence="9">
    <location>
        <begin position="951"/>
        <end position="960"/>
    </location>
</feature>
<dbReference type="Pfam" id="PF00632">
    <property type="entry name" value="HECT"/>
    <property type="match status" value="1"/>
</dbReference>
<dbReference type="PROSITE" id="PS50297">
    <property type="entry name" value="ANK_REP_REGION"/>
    <property type="match status" value="1"/>
</dbReference>
<feature type="compositionally biased region" description="Basic residues" evidence="9">
    <location>
        <begin position="1434"/>
        <end position="1451"/>
    </location>
</feature>
<sequence>MEHSVAPSRGSRKRRSGSKRKRSACHQREEHEELKTEEKHGEDEKQEEEASEEKKEEEEKSGKAVPTQWSCPSCTFLNEASRCFCEMCATPNPSPPATFAGAFRGTVTASEWRCAACTVVSPAAMRVCAVCGLLNPQLALSSGLSIAEPSTTHGDESIVSSCSDDSDEDDSNEDDEDDEEEDRETWRCTSCGTLSCGRTCLNCFAQRSKVARTNDNAKEKKSNNAKKQTLSVKKQKHQKREKKLQQRAKTAYGISISELKKMMVEPTSSRLVESLQRLTHTLAMIDASTENKWADGPSFQFRSFGCVSPSKTDKDPELLTVLSDIFSGREQKYPANVGLLALQSINYMMKMDRHMFARSKMVDVVRLYITNLLAWRNASGGDALDPDVAKNESMIVEECLSGLSSLCSTERFALREVVAQENFAGYLTFLTNIADGDKGRGGGFHASTVMTALEILQKCCFKLQWSKKLSQADPSTDNANSEKPTTLRQGARLTLGLATKLIGFLRKLLQHKHVPLHVKAARCLLRIFHRIPYDRPDIIRQLVSSEVLRNFVAVVVNTDSDESEESRLAMVSLLLYLFENRPQIVDMFLRGRIYTELFSGILPLLQLSSTAVRTNVLKLTSILARAICRKHSLESANSLHRNCVDQCAAEDKISSTCKDSVVHSPWTGRNRQQLNLLPDLDVLSTLLLDFIRADSIPAVNVLLKDGADLDFPHSSDTQQYGFDKPLNVAVECASLGMVRLLLKRGADIHQVGIGGTALHVAARTGRCDVAAFLLQCGARVHAKDCENNTVLDVVNLADKTTIEDGTVKSVPSPMKKLLDFYGCTSSVQDYDSDLSENHEVAGGKSRMWFCASDQDDEYMDDDEDDEMDDDEFEGEEGYYLDYDDDDDDDDEGSDDASWHSQEMGDRSDGDMTNDEDGLLSAVPPSGSRGRLDSVSSASSTETRGVLLDAVGNTSSQNVASRESDKGRTDESTVLKRDAFCATADEVYEFSLALTQCLLAVLRDMNIQNLERSVVSTIACVLEMAPSQLIRALEEADVVLILDTVRFLLQGKKLHPAGADAPACSVNRAASASPLTVTRGRVTTAAHDLPSFILAFRILETMVRKSSKESCIFHEIERRGICEQIELLNEASTCWASSTHGGGCLRSPCNTIFGRALDLLKSLRSDMLESGMLHLHKLRNLARRLKKVSNDDSLCENELVLVDLVDLFEQSDSITAYEFKHSELLPAIVQYISPQGALDENRALAIMQAFERCPSMLKHLIVQLQSIITQEETFPLISYHTGKGRELFPLTKQLNIAFVRPGDKAVGGKQHGSAKENLVHCSPLTHFQSFERSLFRCTPVIDSDLSLLYLNLVGHCIQKVVDGKWRKFVVVGYDDTRSYHLVKPVGGSSDDLAEMVLHDSQCKLLGSVKVYENIALDLRLYGLPCATNIGQAIAGKKKRKNNKRKRKSPTHKHQNESNRTCLVEVKNEGVLTNMKLPGAWYAAILVNDPDGVCKFEDQTCEDMLAAQSTHSVRLLGENRVLHNVRADCLRPRTLQPQVGSVVEVDGAVGEVTRIYADNDSSSGNASVLRDVKISSGIEKSRVKTGRVRFPARPMTTVRSADESVQTEATSMGRLFPLRNGLSLTGIVGDRVWVLPSLDSASTDLCVAGTIKGFPTRSESVCESATVLVEISFGSNPSLIVSVNQDRIRNFGVDGSTLSSSGSSRILAALQIASGRGSSSDNVSAIQRAFERAAGSLQQNRFGGGQGPSDIAMDQLRTLVSRNPAFSRNALSDVDSIDHASTSTYSAQSNNGSNEPMENEVQGEEGVIPAPPSVSTKTSDEVNFVTENFSRGGSLSSLQSYVSPKGTKPKMICSHLPNVSLVVGFRKCDASVAVHDQNAVSSECGFEYPDRSTWRRDIPASSALIHLNPSTQRFEATPVAREAILHAFNSFSGSGASHKKKRKKLSPVAQQTARYGVPWDIEKFIAFMLAVRGPTTYGRTGPIAKYCMLFSKFADPDANRRLLKAEGFVALVVHECKDAAKSKQMLKFLRSRGYMEKRQAVTSGGDDETEEKGAPSDNTETALVKEYRTETRQPIVLRGFPADQNVLKCVEDLRREYRAQSWSNAPCTDANPTATVDASLPPWKLTYKLYCDYQIQWEGQSSSETSASSTVSSSTESLAPLSAIASKLPARLLSYGIATLDSDDATEDLRWLHCITTLEAGSGGNGISVPDTLASAMRLLRYLFQFRADTTLRDEALWTSPRLYNKLETQMQDVLSMCSGIYPSWCDALVTHCKFFFPRDLREKLFRSTSFGCTRSLHWFRNRLSSEEGSADSGMSSMVGGGILNQEISISPVPKERVKVYRDNILQSAEAVMKMHAKRKAVLDVVFVGEKGYGSGVTAAFYSTVAHALQVVPETKTDRLWIPGEDDEADMLPGVDISGIAVDTPVIRHSNGLFPYPHRRSSPKLVERFCTMGRLAGKALMDDHLLPLPLSPQFLKLVVGESFGLEDLGDIFLSHGRIVHSMYKASRKLGTGEQNVQIDNLDIQSWLSAVGFTFIDPFSQEPLVAGGEDIDVTPSNLILYVRAVLELWLDSGIRSQVLAFREGISEVLPLEKLRLLFVPELLSMLCGEKDIEWNVDSLMKDTKLAHGYTKDSQPVQFFFEVLEQMPATERRTFLLYATGCPNLPPGGFPALKPPFEVVRRVVDIANVDLALPFARTCTNTLHLPAYSSRAVLAKQMAFAIANSRGVIDRD</sequence>
<dbReference type="InterPro" id="IPR035983">
    <property type="entry name" value="Hect_E3_ubiquitin_ligase"/>
</dbReference>
<feature type="compositionally biased region" description="Basic residues" evidence="9">
    <location>
        <begin position="233"/>
        <end position="242"/>
    </location>
</feature>
<dbReference type="Gene3D" id="1.25.40.20">
    <property type="entry name" value="Ankyrin repeat-containing domain"/>
    <property type="match status" value="1"/>
</dbReference>
<dbReference type="EMBL" id="CAKLBY020000310">
    <property type="protein sequence ID" value="CAK7944847.1"/>
    <property type="molecule type" value="Genomic_DNA"/>
</dbReference>
<feature type="region of interest" description="Disordered" evidence="9">
    <location>
        <begin position="149"/>
        <end position="183"/>
    </location>
</feature>
<dbReference type="SUPFAM" id="SSF48371">
    <property type="entry name" value="ARM repeat"/>
    <property type="match status" value="1"/>
</dbReference>
<evidence type="ECO:0008006" key="14">
    <source>
        <dbReference type="Google" id="ProtNLM"/>
    </source>
</evidence>
<dbReference type="SMART" id="SM00119">
    <property type="entry name" value="HECTc"/>
    <property type="match status" value="1"/>
</dbReference>
<dbReference type="InterPro" id="IPR036770">
    <property type="entry name" value="Ankyrin_rpt-contain_sf"/>
</dbReference>
<dbReference type="PROSITE" id="PS50199">
    <property type="entry name" value="ZF_RANBP2_2"/>
    <property type="match status" value="2"/>
</dbReference>
<dbReference type="InterPro" id="IPR000569">
    <property type="entry name" value="HECT_dom"/>
</dbReference>
<feature type="active site" description="Glycyl thioester intermediate" evidence="7">
    <location>
        <position position="2695"/>
    </location>
</feature>
<feature type="region of interest" description="Disordered" evidence="9">
    <location>
        <begin position="877"/>
        <end position="969"/>
    </location>
</feature>
<feature type="region of interest" description="Disordered" evidence="9">
    <location>
        <begin position="212"/>
        <end position="242"/>
    </location>
</feature>
<dbReference type="GO" id="GO:0008270">
    <property type="term" value="F:zinc ion binding"/>
    <property type="evidence" value="ECO:0007669"/>
    <property type="project" value="UniProtKB-KW"/>
</dbReference>
<organism evidence="12 13">
    <name type="scientific">Peronospora matthiolae</name>
    <dbReference type="NCBI Taxonomy" id="2874970"/>
    <lineage>
        <taxon>Eukaryota</taxon>
        <taxon>Sar</taxon>
        <taxon>Stramenopiles</taxon>
        <taxon>Oomycota</taxon>
        <taxon>Peronosporomycetes</taxon>
        <taxon>Peronosporales</taxon>
        <taxon>Peronosporaceae</taxon>
        <taxon>Peronospora</taxon>
    </lineage>
</organism>
<dbReference type="SUPFAM" id="SSF90209">
    <property type="entry name" value="Ran binding protein zinc finger-like"/>
    <property type="match status" value="1"/>
</dbReference>